<evidence type="ECO:0000313" key="1">
    <source>
        <dbReference type="EMBL" id="MFD0998770.1"/>
    </source>
</evidence>
<proteinExistence type="predicted"/>
<comment type="caution">
    <text evidence="1">The sequence shown here is derived from an EMBL/GenBank/DDBJ whole genome shotgun (WGS) entry which is preliminary data.</text>
</comment>
<keyword evidence="2" id="KW-1185">Reference proteome</keyword>
<dbReference type="RefSeq" id="WP_377576012.1">
    <property type="nucleotide sequence ID" value="NZ_JBHTKA010000001.1"/>
</dbReference>
<dbReference type="InterPro" id="IPR036520">
    <property type="entry name" value="UPF0759_sf"/>
</dbReference>
<dbReference type="EMBL" id="JBHTKA010000001">
    <property type="protein sequence ID" value="MFD0998770.1"/>
    <property type="molecule type" value="Genomic_DNA"/>
</dbReference>
<dbReference type="Proteomes" id="UP001597112">
    <property type="component" value="Unassembled WGS sequence"/>
</dbReference>
<dbReference type="Pfam" id="PF01904">
    <property type="entry name" value="DUF72"/>
    <property type="match status" value="1"/>
</dbReference>
<reference evidence="2" key="1">
    <citation type="journal article" date="2019" name="Int. J. Syst. Evol. Microbiol.">
        <title>The Global Catalogue of Microorganisms (GCM) 10K type strain sequencing project: providing services to taxonomists for standard genome sequencing and annotation.</title>
        <authorList>
            <consortium name="The Broad Institute Genomics Platform"/>
            <consortium name="The Broad Institute Genome Sequencing Center for Infectious Disease"/>
            <person name="Wu L."/>
            <person name="Ma J."/>
        </authorList>
    </citation>
    <scope>NUCLEOTIDE SEQUENCE [LARGE SCALE GENOMIC DNA]</scope>
    <source>
        <strain evidence="2">CCUG 58938</strain>
    </source>
</reference>
<dbReference type="Gene3D" id="3.20.20.410">
    <property type="entry name" value="Protein of unknown function UPF0759"/>
    <property type="match status" value="1"/>
</dbReference>
<evidence type="ECO:0000313" key="2">
    <source>
        <dbReference type="Proteomes" id="UP001597112"/>
    </source>
</evidence>
<organism evidence="1 2">
    <name type="scientific">Ohtaekwangia kribbensis</name>
    <dbReference type="NCBI Taxonomy" id="688913"/>
    <lineage>
        <taxon>Bacteria</taxon>
        <taxon>Pseudomonadati</taxon>
        <taxon>Bacteroidota</taxon>
        <taxon>Cytophagia</taxon>
        <taxon>Cytophagales</taxon>
        <taxon>Fulvivirgaceae</taxon>
        <taxon>Ohtaekwangia</taxon>
    </lineage>
</organism>
<dbReference type="InterPro" id="IPR002763">
    <property type="entry name" value="DUF72"/>
</dbReference>
<accession>A0ABW3JXR4</accession>
<gene>
    <name evidence="1" type="ORF">ACFQ21_05605</name>
</gene>
<dbReference type="PANTHER" id="PTHR30348:SF9">
    <property type="entry name" value="UPF0759 PROTEIN YECE"/>
    <property type="match status" value="1"/>
</dbReference>
<name>A0ABW3JXR4_9BACT</name>
<sequence>MEFGRITSEELEKVDFTLPPDRQETTRLLASAKSAKPEIFVGCAKWGRKDWVGKIYPKGTKEAEFLNHYAKHFNCIELNATFYRMPTVEQTQGWRSKVGSDFKFCPKFTDQITHIKRLKDVKEATDRFLEGISGFKENLGPIFLMPHPGMAPKTQDTIEAFIQSLPKDIKLFVEFRHPEWFSNETAFQSAFSMLEKNKAGAVITDASGRRDCVHMRLTTPEAFIRFVGNGLHPSDYTRIDDWVQRIKQWMTQGIERVYFFMHQHEELHSPELSKYLIEQLNNHCGLSIPVPKFVEQDMELFGSAAPPKKRAPRKKAS</sequence>
<dbReference type="SUPFAM" id="SSF117396">
    <property type="entry name" value="TM1631-like"/>
    <property type="match status" value="1"/>
</dbReference>
<protein>
    <submittedName>
        <fullName evidence="1">DUF72 domain-containing protein</fullName>
    </submittedName>
</protein>
<dbReference type="PANTHER" id="PTHR30348">
    <property type="entry name" value="UNCHARACTERIZED PROTEIN YECE"/>
    <property type="match status" value="1"/>
</dbReference>